<feature type="compositionally biased region" description="Low complexity" evidence="1">
    <location>
        <begin position="190"/>
        <end position="204"/>
    </location>
</feature>
<dbReference type="Pfam" id="PF20414">
    <property type="entry name" value="DUF6698"/>
    <property type="match status" value="1"/>
</dbReference>
<feature type="region of interest" description="Disordered" evidence="1">
    <location>
        <begin position="1115"/>
        <end position="1139"/>
    </location>
</feature>
<feature type="compositionally biased region" description="Basic residues" evidence="1">
    <location>
        <begin position="347"/>
        <end position="363"/>
    </location>
</feature>
<dbReference type="PANTHER" id="PTHR24216:SF65">
    <property type="entry name" value="PAXILLIN-LIKE PROTEIN 1"/>
    <property type="match status" value="1"/>
</dbReference>
<gene>
    <name evidence="3" type="ORF">V5O48_015302</name>
</gene>
<feature type="compositionally biased region" description="Polar residues" evidence="1">
    <location>
        <begin position="725"/>
        <end position="734"/>
    </location>
</feature>
<feature type="region of interest" description="Disordered" evidence="1">
    <location>
        <begin position="1160"/>
        <end position="1179"/>
    </location>
</feature>
<dbReference type="EMBL" id="JBAHYK010001806">
    <property type="protein sequence ID" value="KAL0566706.1"/>
    <property type="molecule type" value="Genomic_DNA"/>
</dbReference>
<keyword evidence="4" id="KW-1185">Reference proteome</keyword>
<feature type="region of interest" description="Disordered" evidence="1">
    <location>
        <begin position="346"/>
        <end position="368"/>
    </location>
</feature>
<feature type="compositionally biased region" description="Acidic residues" evidence="1">
    <location>
        <begin position="676"/>
        <end position="688"/>
    </location>
</feature>
<feature type="region of interest" description="Disordered" evidence="1">
    <location>
        <begin position="173"/>
        <end position="276"/>
    </location>
</feature>
<feature type="compositionally biased region" description="Low complexity" evidence="1">
    <location>
        <begin position="867"/>
        <end position="883"/>
    </location>
</feature>
<feature type="region of interest" description="Disordered" evidence="1">
    <location>
        <begin position="599"/>
        <end position="706"/>
    </location>
</feature>
<feature type="region of interest" description="Disordered" evidence="1">
    <location>
        <begin position="725"/>
        <end position="888"/>
    </location>
</feature>
<feature type="compositionally biased region" description="Basic and acidic residues" evidence="1">
    <location>
        <begin position="823"/>
        <end position="839"/>
    </location>
</feature>
<proteinExistence type="predicted"/>
<keyword evidence="2" id="KW-0472">Membrane</keyword>
<evidence type="ECO:0000313" key="3">
    <source>
        <dbReference type="EMBL" id="KAL0566706.1"/>
    </source>
</evidence>
<feature type="compositionally biased region" description="Basic and acidic residues" evidence="1">
    <location>
        <begin position="245"/>
        <end position="261"/>
    </location>
</feature>
<keyword evidence="2" id="KW-1133">Transmembrane helix</keyword>
<dbReference type="Proteomes" id="UP001465976">
    <property type="component" value="Unassembled WGS sequence"/>
</dbReference>
<name>A0ABR3EUW8_9AGAR</name>
<comment type="caution">
    <text evidence="3">The sequence shown here is derived from an EMBL/GenBank/DDBJ whole genome shotgun (WGS) entry which is preliminary data.</text>
</comment>
<dbReference type="PANTHER" id="PTHR24216">
    <property type="entry name" value="PAXILLIN-RELATED"/>
    <property type="match status" value="1"/>
</dbReference>
<protein>
    <submittedName>
        <fullName evidence="3">Uncharacterized protein</fullName>
    </submittedName>
</protein>
<dbReference type="InterPro" id="IPR046521">
    <property type="entry name" value="DUF6698"/>
</dbReference>
<keyword evidence="2" id="KW-0812">Transmembrane</keyword>
<feature type="compositionally biased region" description="Basic and acidic residues" evidence="1">
    <location>
        <begin position="179"/>
        <end position="189"/>
    </location>
</feature>
<feature type="transmembrane region" description="Helical" evidence="2">
    <location>
        <begin position="147"/>
        <end position="166"/>
    </location>
</feature>
<reference evidence="3 4" key="1">
    <citation type="submission" date="2024-02" db="EMBL/GenBank/DDBJ databases">
        <title>A draft genome for the cacao thread blight pathogen Marasmius crinis-equi.</title>
        <authorList>
            <person name="Cohen S.P."/>
            <person name="Baruah I.K."/>
            <person name="Amoako-Attah I."/>
            <person name="Bukari Y."/>
            <person name="Meinhardt L.W."/>
            <person name="Bailey B.A."/>
        </authorList>
    </citation>
    <scope>NUCLEOTIDE SEQUENCE [LARGE SCALE GENOMIC DNA]</scope>
    <source>
        <strain evidence="3 4">GH-76</strain>
    </source>
</reference>
<evidence type="ECO:0000256" key="2">
    <source>
        <dbReference type="SAM" id="Phobius"/>
    </source>
</evidence>
<sequence length="1532" mass="172372">MNAYKPPTDQVQDGEEDRRQPTKTPAGIHPDKRVFLEALLPTYLALRSRSTNEKSAFWASFSASFLEQFPLAKYPPPKSNLPVLPALSADEKKNMTRREKDSWKKAEKKRSIEPEQRAVEEAKRWLQSRRPQRTPSLIYRCYASLKFFIPYVLFVVVFLVVLAYILRFSLSTTPNNAKEPSHSHGRDRSNSSSPSSPSSLRCSPGPRPASVPPTLTPTRPTTADSLPESSSSGSNNAGNANAEAGAERGVAEAAKDNNEEAKDGDEEERNDDDDEKAISVIHPDKVAFFETLLPTYLALESRSHEKKAFWEAFPSSFLAKFPVEEYPPPECTMKPLPVISDAEWRMMSRRQKDNRKKKEKRRKTTPEQRAVEQAKRWFLYQQTKGGRQQNKMARFFKNYHPGQAPPRKLPIQQFLTSHPEHKDSIASMSTETGDRDRLPCRAKAAKQYVGDLPDEDRKKLVEERDERFKEKRAVWKLQCDTEDLGLEEQAGYRRNLPGILQPILEACSQFTGMAIFLQAGLELDHPDQGNDFDVLSLSAVPDGCPTLDQFGLAEYNDFNMHFLVWLREIERIKLGLSDPMNAVIVPPKTALPSDFDELITMDDEEGKGKRKPRRAKGKKKAKGNAKPKSKRKSLKSKKKDVADDVETAESECDYEFDEESGEEASGEGDKSGAGGGDEEDEEDDELDEESQHPQGPPMSAYEIAREDNMKRIKGIWEGLEGPQAVSQLKESLSQPPRPLPKPKRKSKDPIDIAPSNIVTRSQRNADKAGSPPSQPPPDQLPHSANAAVEKTLSTPLSPPPSADNPLSPSPAVPEVSKLPQAMEGKEMEHVDHSDPHQPMEDVLMTPGTQSFPEYQPGPSPTLPPLPEAALPGSEGQSEPTETFLPPPTTLSIPVPSPVVHSQPTPASPRSLFLKAFQNVTIDFEPTLDKIHPSAYDGKKAELIQKLGGWLFKMPEGSACASRPVLYDAVVCKWMELENLWIELQVQEESTANTFRPVGFQTWFRDGREKRPKGEATPPGVKLEEIRRSWWEWLDENTPEWRTRVDGKVVPGGEGDWEECELPGKCGIVLFVVALKWWHDVGGVEDEDGDWEKAAKTLYCGLDCMLSERRKKCQTLVPATRDSPDTPLLDADDRRKPQNFKNSLDIPYLQRNADRAEYRLRRSTPAPSSQPGKGRASGQLPVNFAKSTADSLACRLCKVFTDTAVFAPIIEYIPKRPKDRLKPHLPATALRQVQRGINHPDIAALFAGRHLHKYVSRPRSSKERKRVISEIQNHKVPLLASDLQWFLYSHYDPANRLNSLFKGHIMFHVGRHIFTCPSSALNRSWRQSNNGNNKALKLSQVNSAMIAYIALQIRYCLSALIRWTETDIDFSFVEFYYFVINTIEGGYLDTPEFVDELEESLEPMEHPEEFTPQQCKQAEQQRMKKTIKREKERHKEWKEELLGTWNWNCLEPRTGGDAYAIGLPSPEVVSDAEDDTTANSSHKRARSEETDSESSDSDSTGSDTNVDPIPSGNKKRCLTRGFSQANATTTRDS</sequence>
<evidence type="ECO:0000313" key="4">
    <source>
        <dbReference type="Proteomes" id="UP001465976"/>
    </source>
</evidence>
<feature type="compositionally biased region" description="Pro residues" evidence="1">
    <location>
        <begin position="205"/>
        <end position="215"/>
    </location>
</feature>
<organism evidence="3 4">
    <name type="scientific">Marasmius crinis-equi</name>
    <dbReference type="NCBI Taxonomy" id="585013"/>
    <lineage>
        <taxon>Eukaryota</taxon>
        <taxon>Fungi</taxon>
        <taxon>Dikarya</taxon>
        <taxon>Basidiomycota</taxon>
        <taxon>Agaricomycotina</taxon>
        <taxon>Agaricomycetes</taxon>
        <taxon>Agaricomycetidae</taxon>
        <taxon>Agaricales</taxon>
        <taxon>Marasmiineae</taxon>
        <taxon>Marasmiaceae</taxon>
        <taxon>Marasmius</taxon>
    </lineage>
</organism>
<evidence type="ECO:0000256" key="1">
    <source>
        <dbReference type="SAM" id="MobiDB-lite"/>
    </source>
</evidence>
<feature type="compositionally biased region" description="Low complexity" evidence="1">
    <location>
        <begin position="216"/>
        <end position="244"/>
    </location>
</feature>
<feature type="compositionally biased region" description="Pro residues" evidence="1">
    <location>
        <begin position="855"/>
        <end position="866"/>
    </location>
</feature>
<feature type="compositionally biased region" description="Acidic residues" evidence="1">
    <location>
        <begin position="262"/>
        <end position="275"/>
    </location>
</feature>
<feature type="region of interest" description="Disordered" evidence="1">
    <location>
        <begin position="1"/>
        <end position="30"/>
    </location>
</feature>
<feature type="compositionally biased region" description="Acidic residues" evidence="1">
    <location>
        <begin position="643"/>
        <end position="666"/>
    </location>
</feature>
<feature type="compositionally biased region" description="Polar residues" evidence="1">
    <location>
        <begin position="1520"/>
        <end position="1532"/>
    </location>
</feature>
<feature type="compositionally biased region" description="Pro residues" evidence="1">
    <location>
        <begin position="796"/>
        <end position="811"/>
    </location>
</feature>
<feature type="region of interest" description="Disordered" evidence="1">
    <location>
        <begin position="1465"/>
        <end position="1532"/>
    </location>
</feature>
<feature type="compositionally biased region" description="Basic residues" evidence="1">
    <location>
        <begin position="608"/>
        <end position="638"/>
    </location>
</feature>
<accession>A0ABR3EUW8</accession>